<keyword evidence="1" id="KW-1133">Transmembrane helix</keyword>
<dbReference type="Proteomes" id="UP000274545">
    <property type="component" value="Unassembled WGS sequence"/>
</dbReference>
<evidence type="ECO:0000313" key="2">
    <source>
        <dbReference type="EMBL" id="RUP77189.1"/>
    </source>
</evidence>
<protein>
    <submittedName>
        <fullName evidence="2">Uncharacterized protein</fullName>
    </submittedName>
</protein>
<organism evidence="2 3">
    <name type="scientific">Spiroplasma poulsonii</name>
    <dbReference type="NCBI Taxonomy" id="2138"/>
    <lineage>
        <taxon>Bacteria</taxon>
        <taxon>Bacillati</taxon>
        <taxon>Mycoplasmatota</taxon>
        <taxon>Mollicutes</taxon>
        <taxon>Entomoplasmatales</taxon>
        <taxon>Spiroplasmataceae</taxon>
        <taxon>Spiroplasma</taxon>
    </lineage>
</organism>
<reference evidence="2 3" key="1">
    <citation type="journal article" date="2019" name="Genome Biol. Evol.">
        <title>Toxin and genome evolution in a Drosophila defensive symbiosis.</title>
        <authorList>
            <person name="Ballinger M.J."/>
            <person name="Gawryluk R.M."/>
            <person name="Perlman S.J."/>
        </authorList>
    </citation>
    <scope>NUCLEOTIDE SEQUENCE [LARGE SCALE GENOMIC DNA]</scope>
    <source>
        <strain evidence="3">sNeo</strain>
    </source>
</reference>
<name>A0A3S0ZWT2_9MOLU</name>
<proteinExistence type="predicted"/>
<keyword evidence="1" id="KW-0472">Membrane</keyword>
<feature type="transmembrane region" description="Helical" evidence="1">
    <location>
        <begin position="6"/>
        <end position="29"/>
    </location>
</feature>
<sequence length="202" mass="23542">MMNSYWIGIILFGSILGLAIIIVLILALFQQQKIKQFKQKNQVLQNDIDHNLSFLNNSLTEITISYELPKNERCYYYAKVTSYEIIKKKELNQNAYYLRPAVDLQYHIENLPGYLNLTSATGSETISGDIYITNYRLVITAKQKKLIIWLKDINFALPSVFNLNGLYQIGFFISTNEKIYRFITNDVKISMTIFKVWQQKGI</sequence>
<gene>
    <name evidence="2" type="ORF">D6D54_04380</name>
</gene>
<comment type="caution">
    <text evidence="2">The sequence shown here is derived from an EMBL/GenBank/DDBJ whole genome shotgun (WGS) entry which is preliminary data.</text>
</comment>
<dbReference type="EMBL" id="RAHC01000003">
    <property type="protein sequence ID" value="RUP77189.1"/>
    <property type="molecule type" value="Genomic_DNA"/>
</dbReference>
<evidence type="ECO:0000256" key="1">
    <source>
        <dbReference type="SAM" id="Phobius"/>
    </source>
</evidence>
<keyword evidence="1" id="KW-0812">Transmembrane</keyword>
<accession>A0A3S0ZWT2</accession>
<evidence type="ECO:0000313" key="3">
    <source>
        <dbReference type="Proteomes" id="UP000274545"/>
    </source>
</evidence>
<dbReference type="AlphaFoldDB" id="A0A3S0ZWT2"/>